<evidence type="ECO:0000313" key="4">
    <source>
        <dbReference type="Proteomes" id="UP001138500"/>
    </source>
</evidence>
<sequence>MDAPTSPQERERAASLRDAESKAQTLFTEIEQTLLRPGITEKQLDQEIKDLGERRYNVRTHWHKRVVRSGPNTLAPFQDNPPDRTIAADDILYVDLGPVFEQWEADFGRTYVLGDDPHKKRLRDATEPIFHRIKARYKQRPEMTGEELYEIAGEEARKDGWEWGAHIAGHNIGDFPHERIPNDTITFFVTPGNKTSMAGVDNDGHRRHWILEVHLWDKERDIKAFFEQLLTVG</sequence>
<dbReference type="InterPro" id="IPR050659">
    <property type="entry name" value="Peptidase_M24B"/>
</dbReference>
<dbReference type="CDD" id="cd01066">
    <property type="entry name" value="APP_MetAP"/>
    <property type="match status" value="1"/>
</dbReference>
<reference evidence="3 4" key="2">
    <citation type="journal article" date="2021" name="Curr. Genet.">
        <title>Genetic response to nitrogen starvation in the aggressive Eucalyptus foliar pathogen Teratosphaeria destructans.</title>
        <authorList>
            <person name="Havenga M."/>
            <person name="Wingfield B.D."/>
            <person name="Wingfield M.J."/>
            <person name="Dreyer L.L."/>
            <person name="Roets F."/>
            <person name="Aylward J."/>
        </authorList>
    </citation>
    <scope>NUCLEOTIDE SEQUENCE [LARGE SCALE GENOMIC DNA]</scope>
    <source>
        <strain evidence="3">CMW44962</strain>
    </source>
</reference>
<evidence type="ECO:0000256" key="1">
    <source>
        <dbReference type="SAM" id="MobiDB-lite"/>
    </source>
</evidence>
<dbReference type="EMBL" id="RIBY02001990">
    <property type="protein sequence ID" value="KAH9826345.1"/>
    <property type="molecule type" value="Genomic_DNA"/>
</dbReference>
<dbReference type="PANTHER" id="PTHR46112:SF8">
    <property type="entry name" value="CYTOPLASMIC PEPTIDASE PEPQ-RELATED"/>
    <property type="match status" value="1"/>
</dbReference>
<feature type="compositionally biased region" description="Basic and acidic residues" evidence="1">
    <location>
        <begin position="8"/>
        <end position="21"/>
    </location>
</feature>
<feature type="region of interest" description="Disordered" evidence="1">
    <location>
        <begin position="1"/>
        <end position="21"/>
    </location>
</feature>
<dbReference type="InterPro" id="IPR000994">
    <property type="entry name" value="Pept_M24"/>
</dbReference>
<evidence type="ECO:0000313" key="3">
    <source>
        <dbReference type="EMBL" id="KAH9826345.1"/>
    </source>
</evidence>
<dbReference type="Gene3D" id="3.90.230.10">
    <property type="entry name" value="Creatinase/methionine aminopeptidase superfamily"/>
    <property type="match status" value="1"/>
</dbReference>
<dbReference type="Pfam" id="PF00557">
    <property type="entry name" value="Peptidase_M24"/>
    <property type="match status" value="1"/>
</dbReference>
<dbReference type="AlphaFoldDB" id="A0A9W7W1H5"/>
<feature type="domain" description="Peptidase M24" evidence="2">
    <location>
        <begin position="15"/>
        <end position="181"/>
    </location>
</feature>
<keyword evidence="4" id="KW-1185">Reference proteome</keyword>
<evidence type="ECO:0000259" key="2">
    <source>
        <dbReference type="Pfam" id="PF00557"/>
    </source>
</evidence>
<comment type="caution">
    <text evidence="3">The sequence shown here is derived from an EMBL/GenBank/DDBJ whole genome shotgun (WGS) entry which is preliminary data.</text>
</comment>
<protein>
    <submittedName>
        <fullName evidence="3">Peptidase M24, structural domain-containing protein</fullName>
    </submittedName>
</protein>
<dbReference type="PANTHER" id="PTHR46112">
    <property type="entry name" value="AMINOPEPTIDASE"/>
    <property type="match status" value="1"/>
</dbReference>
<dbReference type="InterPro" id="IPR036005">
    <property type="entry name" value="Creatinase/aminopeptidase-like"/>
</dbReference>
<dbReference type="SUPFAM" id="SSF55920">
    <property type="entry name" value="Creatinase/aminopeptidase"/>
    <property type="match status" value="1"/>
</dbReference>
<accession>A0A9W7W1H5</accession>
<name>A0A9W7W1H5_9PEZI</name>
<organism evidence="3 4">
    <name type="scientific">Teratosphaeria destructans</name>
    <dbReference type="NCBI Taxonomy" id="418781"/>
    <lineage>
        <taxon>Eukaryota</taxon>
        <taxon>Fungi</taxon>
        <taxon>Dikarya</taxon>
        <taxon>Ascomycota</taxon>
        <taxon>Pezizomycotina</taxon>
        <taxon>Dothideomycetes</taxon>
        <taxon>Dothideomycetidae</taxon>
        <taxon>Mycosphaerellales</taxon>
        <taxon>Teratosphaeriaceae</taxon>
        <taxon>Teratosphaeria</taxon>
    </lineage>
</organism>
<dbReference type="OrthoDB" id="2818246at2759"/>
<dbReference type="Proteomes" id="UP001138500">
    <property type="component" value="Unassembled WGS sequence"/>
</dbReference>
<gene>
    <name evidence="3" type="ORF">Tdes44962_MAKER03477</name>
</gene>
<proteinExistence type="predicted"/>
<reference evidence="3 4" key="1">
    <citation type="journal article" date="2018" name="IMA Fungus">
        <title>IMA Genome-F 10: Nine draft genome sequences of Claviceps purpurea s.lat., including C. arundinis, C. humidiphila, and C. cf. spartinae, pseudomolecules for the pitch canker pathogen Fusarium circinatum, draft genome of Davidsoniella eucalypti, Grosmannia galeiformis, Quambalaria eucalypti, and Teratosphaeria destructans.</title>
        <authorList>
            <person name="Wingfield B.D."/>
            <person name="Liu M."/>
            <person name="Nguyen H.D."/>
            <person name="Lane F.A."/>
            <person name="Morgan S.W."/>
            <person name="De Vos L."/>
            <person name="Wilken P.M."/>
            <person name="Duong T.A."/>
            <person name="Aylward J."/>
            <person name="Coetzee M.P."/>
            <person name="Dadej K."/>
            <person name="De Beer Z.W."/>
            <person name="Findlay W."/>
            <person name="Havenga M."/>
            <person name="Kolarik M."/>
            <person name="Menzies J.G."/>
            <person name="Naidoo K."/>
            <person name="Pochopski O."/>
            <person name="Shoukouhi P."/>
            <person name="Santana Q.C."/>
            <person name="Seifert K.A."/>
            <person name="Soal N."/>
            <person name="Steenkamp E.T."/>
            <person name="Tatham C.T."/>
            <person name="van der Nest M.A."/>
            <person name="Wingfield M.J."/>
        </authorList>
    </citation>
    <scope>NUCLEOTIDE SEQUENCE [LARGE SCALE GENOMIC DNA]</scope>
    <source>
        <strain evidence="3">CMW44962</strain>
    </source>
</reference>